<evidence type="ECO:0000313" key="6">
    <source>
        <dbReference type="EMBL" id="WED63749.1"/>
    </source>
</evidence>
<feature type="active site" description="Nucleophile" evidence="4">
    <location>
        <position position="263"/>
    </location>
</feature>
<evidence type="ECO:0000313" key="7">
    <source>
        <dbReference type="Proteomes" id="UP001218638"/>
    </source>
</evidence>
<evidence type="ECO:0000256" key="5">
    <source>
        <dbReference type="PIRSR" id="PIRSR001227-2"/>
    </source>
</evidence>
<dbReference type="Gene3D" id="2.30.120.10">
    <property type="match status" value="1"/>
</dbReference>
<keyword evidence="5" id="KW-0479">Metal-binding</keyword>
<evidence type="ECO:0000256" key="3">
    <source>
        <dbReference type="ARBA" id="ARBA00023145"/>
    </source>
</evidence>
<keyword evidence="2" id="KW-0378">Hydrolase</keyword>
<gene>
    <name evidence="6" type="ORF">PXH66_15540</name>
</gene>
<comment type="similarity">
    <text evidence="1">Belongs to the peptidase S45 family.</text>
</comment>
<organism evidence="6 7">
    <name type="scientific">Synoicihabitans lomoniglobus</name>
    <dbReference type="NCBI Taxonomy" id="2909285"/>
    <lineage>
        <taxon>Bacteria</taxon>
        <taxon>Pseudomonadati</taxon>
        <taxon>Verrucomicrobiota</taxon>
        <taxon>Opitutia</taxon>
        <taxon>Opitutales</taxon>
        <taxon>Opitutaceae</taxon>
        <taxon>Synoicihabitans</taxon>
    </lineage>
</organism>
<dbReference type="RefSeq" id="WP_330930451.1">
    <property type="nucleotide sequence ID" value="NZ_CP119075.1"/>
</dbReference>
<dbReference type="Pfam" id="PF01804">
    <property type="entry name" value="Penicil_amidase"/>
    <property type="match status" value="1"/>
</dbReference>
<dbReference type="PIRSF" id="PIRSF001227">
    <property type="entry name" value="Pen_acylase"/>
    <property type="match status" value="1"/>
</dbReference>
<reference evidence="6" key="1">
    <citation type="submission" date="2023-03" db="EMBL/GenBank/DDBJ databases">
        <title>Lomoglobus Profundus gen. nov., sp. nov., a novel member of the phylum Verrucomicrobia, isolated from deep-marine sediment of South China Sea.</title>
        <authorList>
            <person name="Ahmad T."/>
            <person name="Ishaq S.E."/>
            <person name="Wang F."/>
        </authorList>
    </citation>
    <scope>NUCLEOTIDE SEQUENCE</scope>
    <source>
        <strain evidence="6">LMO-M01</strain>
    </source>
</reference>
<dbReference type="InterPro" id="IPR014395">
    <property type="entry name" value="Pen/GL7ACA/AHL_acylase"/>
</dbReference>
<dbReference type="EMBL" id="CP119075">
    <property type="protein sequence ID" value="WED63749.1"/>
    <property type="molecule type" value="Genomic_DNA"/>
</dbReference>
<comment type="cofactor">
    <cofactor evidence="5">
        <name>Ca(2+)</name>
        <dbReference type="ChEBI" id="CHEBI:29108"/>
    </cofactor>
    <text evidence="5">Binds 1 Ca(2+) ion per dimer.</text>
</comment>
<dbReference type="Gene3D" id="3.60.20.10">
    <property type="entry name" value="Glutamine Phosphoribosylpyrophosphate, subunit 1, domain 1"/>
    <property type="match status" value="1"/>
</dbReference>
<evidence type="ECO:0000256" key="2">
    <source>
        <dbReference type="ARBA" id="ARBA00022801"/>
    </source>
</evidence>
<keyword evidence="3" id="KW-0865">Zymogen</keyword>
<dbReference type="GO" id="GO:0046872">
    <property type="term" value="F:metal ion binding"/>
    <property type="evidence" value="ECO:0007669"/>
    <property type="project" value="UniProtKB-KW"/>
</dbReference>
<dbReference type="GO" id="GO:0017000">
    <property type="term" value="P:antibiotic biosynthetic process"/>
    <property type="evidence" value="ECO:0007669"/>
    <property type="project" value="InterPro"/>
</dbReference>
<dbReference type="PANTHER" id="PTHR34218:SF4">
    <property type="entry name" value="ACYL-HOMOSERINE LACTONE ACYLASE QUIP"/>
    <property type="match status" value="1"/>
</dbReference>
<name>A0AAE9ZVB5_9BACT</name>
<dbReference type="GO" id="GO:0016811">
    <property type="term" value="F:hydrolase activity, acting on carbon-nitrogen (but not peptide) bonds, in linear amides"/>
    <property type="evidence" value="ECO:0007669"/>
    <property type="project" value="InterPro"/>
</dbReference>
<protein>
    <submittedName>
        <fullName evidence="6">Penicillin acylase family protein</fullName>
    </submittedName>
</protein>
<dbReference type="InterPro" id="IPR002692">
    <property type="entry name" value="S45"/>
</dbReference>
<dbReference type="PANTHER" id="PTHR34218">
    <property type="entry name" value="PEPTIDASE S45 PENICILLIN AMIDASE"/>
    <property type="match status" value="1"/>
</dbReference>
<dbReference type="Gene3D" id="1.10.1400.10">
    <property type="match status" value="1"/>
</dbReference>
<dbReference type="InterPro" id="IPR029055">
    <property type="entry name" value="Ntn_hydrolases_N"/>
</dbReference>
<dbReference type="AlphaFoldDB" id="A0AAE9ZVB5"/>
<dbReference type="KEGG" id="slom:PXH66_15540"/>
<proteinExistence type="inferred from homology"/>
<dbReference type="Proteomes" id="UP001218638">
    <property type="component" value="Chromosome"/>
</dbReference>
<feature type="binding site" evidence="5">
    <location>
        <position position="343"/>
    </location>
    <ligand>
        <name>Ca(2+)</name>
        <dbReference type="ChEBI" id="CHEBI:29108"/>
    </ligand>
</feature>
<dbReference type="InterPro" id="IPR043146">
    <property type="entry name" value="Penicillin_amidase_N_B-knob"/>
</dbReference>
<sequence length="795" mass="86446">MKVARIIRWFGLILCALALILVGAFAWMWSQVKSSLPPLDGELPLAGLSAPATLARDAMGTAVIHADNRVDAMRALGFAHGQDRFFQMDLLRRRAAGELSGLFGEVALWSDRTTVVHRFRAKARTALEQESPTNRALIAAYTTGVNAGLASLSAAPWEYAVARTEPQPWAPEDCMLVLYSMVLDLQNSTGSYEQDLTVLRDVMGTRAVDFFNPIVGPDDRAIDGSTAPLPPPPSEEVIDLRGVSSIAEPEDIAARPDRLPIGSNAMALPGDRTTNGAALLAGDPHLGLRVPNIWYRAQLNWTDAAGSPQRITGASMPGTPGIAIGSNGHIAWSFTNAMIDTGDLVAVDLNPVAPEILYLRGTESLEFEEHVDTITLKNGDTETVESTWTVYGPIVGKTLRGKSLAFKWVFHDPAAVNLGMLDLQQARDVEAAVNAAHRAGLPSLNLLVADSAGAAAWTITGRIPQRFGYDGRFPVSWTYGDRGWSGYLDSAETPVIRAAPGQALWDGNNRAIGGDALARLGDSGYDDPERGAQLARGLEALTAAAAPADLAAIQTDPHADWMLRWRDLLLATFERTGASGDRAKFLEIVKTWDGTAGANSVAYRLLRDWRGQVTRLTLDPIFSLCTRVAPDFRYWRFRYEAALWALHRDEPAHLITADYLNWDALRLAAVDRVIAQADETGQPFDRTTWGDTNRLDMNHPFGEMVPEPFAGWLNMPHLRQSGDSRMPFVQRPSHGASLRMAVSPGHEDEGLLHLPGGQSGNPLSVYYRAGHTAWAQNVPVPLLPGEPEHTLTLTP</sequence>
<evidence type="ECO:0000256" key="4">
    <source>
        <dbReference type="PIRSR" id="PIRSR001227-1"/>
    </source>
</evidence>
<keyword evidence="7" id="KW-1185">Reference proteome</keyword>
<dbReference type="Gene3D" id="1.10.439.10">
    <property type="entry name" value="Penicillin Amidohydrolase, domain 1"/>
    <property type="match status" value="1"/>
</dbReference>
<dbReference type="SUPFAM" id="SSF56235">
    <property type="entry name" value="N-terminal nucleophile aminohydrolases (Ntn hydrolases)"/>
    <property type="match status" value="1"/>
</dbReference>
<evidence type="ECO:0000256" key="1">
    <source>
        <dbReference type="ARBA" id="ARBA00006586"/>
    </source>
</evidence>
<keyword evidence="5" id="KW-0106">Calcium</keyword>
<accession>A0AAE9ZVB5</accession>
<feature type="binding site" evidence="5">
    <location>
        <position position="340"/>
    </location>
    <ligand>
        <name>Ca(2+)</name>
        <dbReference type="ChEBI" id="CHEBI:29108"/>
    </ligand>
</feature>
<dbReference type="InterPro" id="IPR023343">
    <property type="entry name" value="Penicillin_amidase_dom1"/>
</dbReference>
<dbReference type="InterPro" id="IPR043147">
    <property type="entry name" value="Penicillin_amidase_A-knob"/>
</dbReference>